<name>A0ABW2D6A0_9ACTN</name>
<evidence type="ECO:0000313" key="2">
    <source>
        <dbReference type="Proteomes" id="UP001596470"/>
    </source>
</evidence>
<dbReference type="EMBL" id="JBHSYS010000002">
    <property type="protein sequence ID" value="MFC6957885.1"/>
    <property type="molecule type" value="Genomic_DNA"/>
</dbReference>
<reference evidence="2" key="1">
    <citation type="journal article" date="2019" name="Int. J. Syst. Evol. Microbiol.">
        <title>The Global Catalogue of Microorganisms (GCM) 10K type strain sequencing project: providing services to taxonomists for standard genome sequencing and annotation.</title>
        <authorList>
            <consortium name="The Broad Institute Genomics Platform"/>
            <consortium name="The Broad Institute Genome Sequencing Center for Infectious Disease"/>
            <person name="Wu L."/>
            <person name="Ma J."/>
        </authorList>
    </citation>
    <scope>NUCLEOTIDE SEQUENCE [LARGE SCALE GENOMIC DNA]</scope>
    <source>
        <strain evidence="2">KACC 12634</strain>
    </source>
</reference>
<dbReference type="RefSeq" id="WP_387965831.1">
    <property type="nucleotide sequence ID" value="NZ_JBHSVE010000004.1"/>
</dbReference>
<organism evidence="1 2">
    <name type="scientific">Glycomyces mayteni</name>
    <dbReference type="NCBI Taxonomy" id="543887"/>
    <lineage>
        <taxon>Bacteria</taxon>
        <taxon>Bacillati</taxon>
        <taxon>Actinomycetota</taxon>
        <taxon>Actinomycetes</taxon>
        <taxon>Glycomycetales</taxon>
        <taxon>Glycomycetaceae</taxon>
        <taxon>Glycomyces</taxon>
    </lineage>
</organism>
<proteinExistence type="predicted"/>
<protein>
    <recommendedName>
        <fullName evidence="3">Secreted protein</fullName>
    </recommendedName>
</protein>
<keyword evidence="2" id="KW-1185">Reference proteome</keyword>
<comment type="caution">
    <text evidence="1">The sequence shown here is derived from an EMBL/GenBank/DDBJ whole genome shotgun (WGS) entry which is preliminary data.</text>
</comment>
<dbReference type="Proteomes" id="UP001596470">
    <property type="component" value="Unassembled WGS sequence"/>
</dbReference>
<evidence type="ECO:0008006" key="3">
    <source>
        <dbReference type="Google" id="ProtNLM"/>
    </source>
</evidence>
<gene>
    <name evidence="1" type="ORF">ACFQS3_11825</name>
</gene>
<sequence length="85" mass="8800">MTPTAALLRLIGLIAADAADGELAAPARDRFRSRAGAEAVEEATQTACSWSGRSVRSRTAAAGAAPASRGPWQLALRVHRVFGSP</sequence>
<evidence type="ECO:0000313" key="1">
    <source>
        <dbReference type="EMBL" id="MFC6957885.1"/>
    </source>
</evidence>
<accession>A0ABW2D6A0</accession>